<dbReference type="PANTHER" id="PTHR14136:SF17">
    <property type="entry name" value="BTB_POZ DOMAIN-CONTAINING PROTEIN KCTD9"/>
    <property type="match status" value="1"/>
</dbReference>
<keyword evidence="2" id="KW-1185">Reference proteome</keyword>
<dbReference type="InterPro" id="IPR051082">
    <property type="entry name" value="Pentapeptide-BTB/POZ_domain"/>
</dbReference>
<proteinExistence type="predicted"/>
<name>A0ABP9L072_9NOCA</name>
<accession>A0ABP9L072</accession>
<dbReference type="Gene3D" id="2.160.20.80">
    <property type="entry name" value="E3 ubiquitin-protein ligase SopA"/>
    <property type="match status" value="1"/>
</dbReference>
<dbReference type="RefSeq" id="WP_345499245.1">
    <property type="nucleotide sequence ID" value="NZ_BAABJM010000008.1"/>
</dbReference>
<evidence type="ECO:0000313" key="1">
    <source>
        <dbReference type="EMBL" id="GAA5067204.1"/>
    </source>
</evidence>
<dbReference type="EMBL" id="BAABJM010000008">
    <property type="protein sequence ID" value="GAA5067204.1"/>
    <property type="molecule type" value="Genomic_DNA"/>
</dbReference>
<dbReference type="PANTHER" id="PTHR14136">
    <property type="entry name" value="BTB_POZ DOMAIN-CONTAINING PROTEIN KCTD9"/>
    <property type="match status" value="1"/>
</dbReference>
<evidence type="ECO:0000313" key="2">
    <source>
        <dbReference type="Proteomes" id="UP001500603"/>
    </source>
</evidence>
<dbReference type="InterPro" id="IPR001646">
    <property type="entry name" value="5peptide_repeat"/>
</dbReference>
<dbReference type="Pfam" id="PF00805">
    <property type="entry name" value="Pentapeptide"/>
    <property type="match status" value="3"/>
</dbReference>
<sequence>MTRKYGRSREDVAGWPSDAMARKSLDEYFGKLATLPDSVSTTDSLLCADGLNFSGADLSGLDLQGAAFNESNLANVRAVEVDLYQAWMLAAIVENADFSRSDLRKIEGRGCRADYVSFREAVLQGSTFENSSLCGADLCKADLRDVDFSDSDMRNANLRGCVFSWTDLSGCRLDGCVVDGAAGTVLGPIKMEAGDVISGYQLQEWFSANGAPAVTVQN</sequence>
<gene>
    <name evidence="1" type="ORF">GCM10023318_56090</name>
</gene>
<evidence type="ECO:0008006" key="3">
    <source>
        <dbReference type="Google" id="ProtNLM"/>
    </source>
</evidence>
<dbReference type="Proteomes" id="UP001500603">
    <property type="component" value="Unassembled WGS sequence"/>
</dbReference>
<reference evidence="2" key="1">
    <citation type="journal article" date="2019" name="Int. J. Syst. Evol. Microbiol.">
        <title>The Global Catalogue of Microorganisms (GCM) 10K type strain sequencing project: providing services to taxonomists for standard genome sequencing and annotation.</title>
        <authorList>
            <consortium name="The Broad Institute Genomics Platform"/>
            <consortium name="The Broad Institute Genome Sequencing Center for Infectious Disease"/>
            <person name="Wu L."/>
            <person name="Ma J."/>
        </authorList>
    </citation>
    <scope>NUCLEOTIDE SEQUENCE [LARGE SCALE GENOMIC DNA]</scope>
    <source>
        <strain evidence="2">JCM 18298</strain>
    </source>
</reference>
<protein>
    <recommendedName>
        <fullName evidence="3">Pentapeptide repeat-containing protein</fullName>
    </recommendedName>
</protein>
<comment type="caution">
    <text evidence="1">The sequence shown here is derived from an EMBL/GenBank/DDBJ whole genome shotgun (WGS) entry which is preliminary data.</text>
</comment>
<organism evidence="1 2">
    <name type="scientific">Nocardia callitridis</name>
    <dbReference type="NCBI Taxonomy" id="648753"/>
    <lineage>
        <taxon>Bacteria</taxon>
        <taxon>Bacillati</taxon>
        <taxon>Actinomycetota</taxon>
        <taxon>Actinomycetes</taxon>
        <taxon>Mycobacteriales</taxon>
        <taxon>Nocardiaceae</taxon>
        <taxon>Nocardia</taxon>
    </lineage>
</organism>
<dbReference type="SUPFAM" id="SSF141571">
    <property type="entry name" value="Pentapeptide repeat-like"/>
    <property type="match status" value="1"/>
</dbReference>